<sequence length="699" mass="75799">MSQLLNETFARKNEQNQAVFVTFVTAGFPGKDDTPDILLALQQGGADVIEVGVPFSDPQADGPAIQDSNKIALMNGVGYAQCLAYVREARARGLKVPVIFMGYYNPIMAYGEERAVREAREAGVNGFIVVDLPPEEAGTFLAECRKEQMAFVPLIAPTTDLDRVRYLSTLADSFMYVVSKLGTTGASASVSSSLSDMMSKIRTATNAPLAVGFGVSTRDHFIEVGELAEGVVIGSKLVERIKHAQPAMTAGRAEAARTFCEEITGIKEGGLARRHPLRRDETTTPADTNGVVTKKIEDRQPRFGAFGGQYIPEALFQCHLELERAYDQARNDPKFWEEFRSYYNYIGRPSELYYAERLTEMAGGAKIWLKREDLNHTGSHKINNAIGQALLAKRLGKTRIIAETGAGQHGVATATACAKLGLECVVYMGAEDVRRQSLNAFRMKMLGAKVVPVESGSKTLKDAINEANRDWVTNITNTHYLVGSAIGPHPFPSLVRDLQSVIGREAKEQLRAETGRLPDAVVACVGGGSNAIGLFHPFVEDASVRLVGVEAGGHGVDTEQHSATLARGRPGVLHGVRTYLLQDADGQVTETHSISAGLDYPGVGPEHAYLKDSGRAEYVVATDDQALQGFRWLTEREGIIPALESSHAIYQAVQLAKTLPSDAQIIVSLSGRGDKDVEQIARGLTEEGWGDRIGWHLSV</sequence>
<organism evidence="15 16">
    <name type="scientific">Malassezia brasiliensis</name>
    <dbReference type="NCBI Taxonomy" id="1821822"/>
    <lineage>
        <taxon>Eukaryota</taxon>
        <taxon>Fungi</taxon>
        <taxon>Dikarya</taxon>
        <taxon>Basidiomycota</taxon>
        <taxon>Ustilaginomycotina</taxon>
        <taxon>Malasseziomycetes</taxon>
        <taxon>Malasseziales</taxon>
        <taxon>Malasseziaceae</taxon>
        <taxon>Malassezia</taxon>
    </lineage>
</organism>
<evidence type="ECO:0000256" key="11">
    <source>
        <dbReference type="ARBA" id="ARBA00023239"/>
    </source>
</evidence>
<evidence type="ECO:0000256" key="13">
    <source>
        <dbReference type="RuleBase" id="RU003663"/>
    </source>
</evidence>
<evidence type="ECO:0000256" key="10">
    <source>
        <dbReference type="ARBA" id="ARBA00023141"/>
    </source>
</evidence>
<dbReference type="Gene3D" id="3.40.50.1100">
    <property type="match status" value="2"/>
</dbReference>
<comment type="similarity">
    <text evidence="4">In the N-terminal section; belongs to the TrpA family.</text>
</comment>
<dbReference type="FunFam" id="3.20.20.70:FF:000151">
    <property type="entry name" value="Tryptophan synthase"/>
    <property type="match status" value="1"/>
</dbReference>
<dbReference type="PANTHER" id="PTHR48077">
    <property type="entry name" value="TRYPTOPHAN SYNTHASE-RELATED"/>
    <property type="match status" value="1"/>
</dbReference>
<dbReference type="HAMAP" id="MF_00133">
    <property type="entry name" value="Trp_synth_beta"/>
    <property type="match status" value="1"/>
</dbReference>
<dbReference type="NCBIfam" id="TIGR00263">
    <property type="entry name" value="trpB"/>
    <property type="match status" value="1"/>
</dbReference>
<dbReference type="CDD" id="cd04724">
    <property type="entry name" value="Tryptophan_synthase_alpha"/>
    <property type="match status" value="1"/>
</dbReference>
<evidence type="ECO:0000259" key="14">
    <source>
        <dbReference type="Pfam" id="PF00291"/>
    </source>
</evidence>
<dbReference type="Gene3D" id="3.20.20.70">
    <property type="entry name" value="Aldolase class I"/>
    <property type="match status" value="1"/>
</dbReference>
<dbReference type="PANTHER" id="PTHR48077:SF3">
    <property type="entry name" value="TRYPTOPHAN SYNTHASE"/>
    <property type="match status" value="1"/>
</dbReference>
<keyword evidence="16" id="KW-1185">Reference proteome</keyword>
<dbReference type="InterPro" id="IPR013785">
    <property type="entry name" value="Aldolase_TIM"/>
</dbReference>
<dbReference type="Pfam" id="PF00290">
    <property type="entry name" value="Trp_syntA"/>
    <property type="match status" value="1"/>
</dbReference>
<keyword evidence="9 13" id="KW-0663">Pyridoxal phosphate</keyword>
<evidence type="ECO:0000256" key="4">
    <source>
        <dbReference type="ARBA" id="ARBA00006095"/>
    </source>
</evidence>
<dbReference type="AlphaFoldDB" id="A0AAF0IN62"/>
<evidence type="ECO:0000256" key="2">
    <source>
        <dbReference type="ARBA" id="ARBA00004733"/>
    </source>
</evidence>
<dbReference type="NCBIfam" id="TIGR00262">
    <property type="entry name" value="trpA"/>
    <property type="match status" value="1"/>
</dbReference>
<dbReference type="InterPro" id="IPR006653">
    <property type="entry name" value="Trp_synth_b_CS"/>
</dbReference>
<keyword evidence="10 13" id="KW-0057">Aromatic amino acid biosynthesis</keyword>
<evidence type="ECO:0000256" key="7">
    <source>
        <dbReference type="ARBA" id="ARBA00022605"/>
    </source>
</evidence>
<evidence type="ECO:0000256" key="1">
    <source>
        <dbReference type="ARBA" id="ARBA00001933"/>
    </source>
</evidence>
<evidence type="ECO:0000256" key="12">
    <source>
        <dbReference type="ARBA" id="ARBA00049047"/>
    </source>
</evidence>
<keyword evidence="7 13" id="KW-0028">Amino-acid biosynthesis</keyword>
<dbReference type="InterPro" id="IPR011060">
    <property type="entry name" value="RibuloseP-bd_barrel"/>
</dbReference>
<dbReference type="Pfam" id="PF00291">
    <property type="entry name" value="PALP"/>
    <property type="match status" value="1"/>
</dbReference>
<dbReference type="EMBL" id="CP119951">
    <property type="protein sequence ID" value="WFC94622.1"/>
    <property type="molecule type" value="Genomic_DNA"/>
</dbReference>
<comment type="similarity">
    <text evidence="3">In the C-terminal section; belongs to the TrpB family.</text>
</comment>
<evidence type="ECO:0000256" key="6">
    <source>
        <dbReference type="ARBA" id="ARBA00018724"/>
    </source>
</evidence>
<comment type="catalytic activity">
    <reaction evidence="12 13">
        <text>(1S,2R)-1-C-(indol-3-yl)glycerol 3-phosphate + L-serine = D-glyceraldehyde 3-phosphate + L-tryptophan + H2O</text>
        <dbReference type="Rhea" id="RHEA:10532"/>
        <dbReference type="ChEBI" id="CHEBI:15377"/>
        <dbReference type="ChEBI" id="CHEBI:33384"/>
        <dbReference type="ChEBI" id="CHEBI:57912"/>
        <dbReference type="ChEBI" id="CHEBI:58866"/>
        <dbReference type="ChEBI" id="CHEBI:59776"/>
        <dbReference type="EC" id="4.2.1.20"/>
    </reaction>
</comment>
<dbReference type="FunFam" id="3.40.50.1100:FF:000001">
    <property type="entry name" value="Tryptophan synthase beta chain"/>
    <property type="match status" value="1"/>
</dbReference>
<comment type="pathway">
    <text evidence="2 13">Amino-acid biosynthesis; L-tryptophan biosynthesis; L-tryptophan from chorismate: step 5/5.</text>
</comment>
<dbReference type="Proteomes" id="UP001216638">
    <property type="component" value="Chromosome 1"/>
</dbReference>
<keyword evidence="11 13" id="KW-0456">Lyase</keyword>
<keyword evidence="8 13" id="KW-0822">Tryptophan biosynthesis</keyword>
<protein>
    <recommendedName>
        <fullName evidence="6 13">Tryptophan synthase</fullName>
        <ecNumber evidence="5 13">4.2.1.20</ecNumber>
    </recommendedName>
</protein>
<feature type="domain" description="Tryptophan synthase beta chain-like PALP" evidence="14">
    <location>
        <begin position="348"/>
        <end position="671"/>
    </location>
</feature>
<dbReference type="HAMAP" id="MF_00131">
    <property type="entry name" value="Trp_synth_alpha"/>
    <property type="match status" value="1"/>
</dbReference>
<dbReference type="InterPro" id="IPR036052">
    <property type="entry name" value="TrpB-like_PALP_sf"/>
</dbReference>
<dbReference type="EC" id="4.2.1.20" evidence="5 13"/>
<evidence type="ECO:0000256" key="8">
    <source>
        <dbReference type="ARBA" id="ARBA00022822"/>
    </source>
</evidence>
<reference evidence="15" key="1">
    <citation type="submission" date="2023-03" db="EMBL/GenBank/DDBJ databases">
        <title>Mating type loci evolution in Malassezia.</title>
        <authorList>
            <person name="Coelho M.A."/>
        </authorList>
    </citation>
    <scope>NUCLEOTIDE SEQUENCE</scope>
    <source>
        <strain evidence="15">CBS 14135</strain>
    </source>
</reference>
<dbReference type="PROSITE" id="PS00168">
    <property type="entry name" value="TRP_SYNTHASE_BETA"/>
    <property type="match status" value="1"/>
</dbReference>
<evidence type="ECO:0000313" key="15">
    <source>
        <dbReference type="EMBL" id="WFC94622.1"/>
    </source>
</evidence>
<dbReference type="FunFam" id="3.40.50.1100:FF:000004">
    <property type="entry name" value="Tryptophan synthase beta chain"/>
    <property type="match status" value="1"/>
</dbReference>
<comment type="cofactor">
    <cofactor evidence="1 13">
        <name>pyridoxal 5'-phosphate</name>
        <dbReference type="ChEBI" id="CHEBI:597326"/>
    </cofactor>
</comment>
<name>A0AAF0IN62_9BASI</name>
<proteinExistence type="inferred from homology"/>
<gene>
    <name evidence="15" type="primary">TRP1</name>
    <name evidence="15" type="ORF">MBRA1_001255</name>
</gene>
<dbReference type="CDD" id="cd06446">
    <property type="entry name" value="Trp-synth_B"/>
    <property type="match status" value="1"/>
</dbReference>
<accession>A0AAF0IN62</accession>
<evidence type="ECO:0000313" key="16">
    <source>
        <dbReference type="Proteomes" id="UP001216638"/>
    </source>
</evidence>
<dbReference type="InterPro" id="IPR001926">
    <property type="entry name" value="TrpB-like_PALP"/>
</dbReference>
<evidence type="ECO:0000256" key="9">
    <source>
        <dbReference type="ARBA" id="ARBA00022898"/>
    </source>
</evidence>
<evidence type="ECO:0000256" key="5">
    <source>
        <dbReference type="ARBA" id="ARBA00012043"/>
    </source>
</evidence>
<dbReference type="GO" id="GO:0005737">
    <property type="term" value="C:cytoplasm"/>
    <property type="evidence" value="ECO:0007669"/>
    <property type="project" value="TreeGrafter"/>
</dbReference>
<dbReference type="SUPFAM" id="SSF51366">
    <property type="entry name" value="Ribulose-phoshate binding barrel"/>
    <property type="match status" value="1"/>
</dbReference>
<dbReference type="InterPro" id="IPR002028">
    <property type="entry name" value="Trp_synthase_suA"/>
</dbReference>
<evidence type="ECO:0000256" key="3">
    <source>
        <dbReference type="ARBA" id="ARBA00005761"/>
    </source>
</evidence>
<dbReference type="GO" id="GO:0004834">
    <property type="term" value="F:tryptophan synthase activity"/>
    <property type="evidence" value="ECO:0007669"/>
    <property type="project" value="UniProtKB-EC"/>
</dbReference>
<dbReference type="SUPFAM" id="SSF53686">
    <property type="entry name" value="Tryptophan synthase beta subunit-like PLP-dependent enzymes"/>
    <property type="match status" value="1"/>
</dbReference>
<dbReference type="InterPro" id="IPR023026">
    <property type="entry name" value="Trp_synth_beta/beta-like"/>
</dbReference>
<dbReference type="InterPro" id="IPR006654">
    <property type="entry name" value="Trp_synth_beta"/>
</dbReference>